<dbReference type="Gene3D" id="3.90.1720.10">
    <property type="entry name" value="endopeptidase domain like (from Nostoc punctiforme)"/>
    <property type="match status" value="1"/>
</dbReference>
<dbReference type="STRING" id="1423777.FD46_GL002032"/>
<dbReference type="Pfam" id="PF00877">
    <property type="entry name" value="NLPC_P60"/>
    <property type="match status" value="1"/>
</dbReference>
<dbReference type="InterPro" id="IPR057309">
    <property type="entry name" value="PcsB_CC"/>
</dbReference>
<evidence type="ECO:0000256" key="2">
    <source>
        <dbReference type="ARBA" id="ARBA00022670"/>
    </source>
</evidence>
<comment type="similarity">
    <text evidence="1">Belongs to the peptidase C40 family.</text>
</comment>
<dbReference type="Gene3D" id="6.10.250.3150">
    <property type="match status" value="1"/>
</dbReference>
<dbReference type="Pfam" id="PF24568">
    <property type="entry name" value="CC_PcsB"/>
    <property type="match status" value="1"/>
</dbReference>
<evidence type="ECO:0000256" key="1">
    <source>
        <dbReference type="ARBA" id="ARBA00007074"/>
    </source>
</evidence>
<gene>
    <name evidence="9" type="ORF">FD46_GL002032</name>
</gene>
<dbReference type="EMBL" id="AZEH01000039">
    <property type="protein sequence ID" value="KRL04894.1"/>
    <property type="molecule type" value="Genomic_DNA"/>
</dbReference>
<dbReference type="InterPro" id="IPR000064">
    <property type="entry name" value="NLP_P60_dom"/>
</dbReference>
<evidence type="ECO:0000259" key="8">
    <source>
        <dbReference type="PROSITE" id="PS51935"/>
    </source>
</evidence>
<keyword evidence="10" id="KW-1185">Reference proteome</keyword>
<keyword evidence="6" id="KW-0175">Coiled coil</keyword>
<dbReference type="SUPFAM" id="SSF54001">
    <property type="entry name" value="Cysteine proteinases"/>
    <property type="match status" value="1"/>
</dbReference>
<evidence type="ECO:0000313" key="9">
    <source>
        <dbReference type="EMBL" id="KRL04894.1"/>
    </source>
</evidence>
<dbReference type="Proteomes" id="UP000051686">
    <property type="component" value="Unassembled WGS sequence"/>
</dbReference>
<protein>
    <submittedName>
        <fullName evidence="9">NlpC P60 family protein</fullName>
    </submittedName>
</protein>
<feature type="coiled-coil region" evidence="6">
    <location>
        <begin position="35"/>
        <end position="62"/>
    </location>
</feature>
<feature type="chain" id="PRO_5006407812" evidence="7">
    <location>
        <begin position="29"/>
        <end position="393"/>
    </location>
</feature>
<dbReference type="PROSITE" id="PS51935">
    <property type="entry name" value="NLPC_P60"/>
    <property type="match status" value="1"/>
</dbReference>
<dbReference type="RefSeq" id="WP_057896834.1">
    <property type="nucleotide sequence ID" value="NZ_AZEH01000039.1"/>
</dbReference>
<feature type="domain" description="NlpC/P60" evidence="8">
    <location>
        <begin position="274"/>
        <end position="393"/>
    </location>
</feature>
<dbReference type="GO" id="GO:0006508">
    <property type="term" value="P:proteolysis"/>
    <property type="evidence" value="ECO:0007669"/>
    <property type="project" value="UniProtKB-KW"/>
</dbReference>
<feature type="coiled-coil region" evidence="6">
    <location>
        <begin position="140"/>
        <end position="206"/>
    </location>
</feature>
<keyword evidence="5" id="KW-0788">Thiol protease</keyword>
<evidence type="ECO:0000256" key="5">
    <source>
        <dbReference type="ARBA" id="ARBA00022807"/>
    </source>
</evidence>
<dbReference type="PANTHER" id="PTHR47053">
    <property type="entry name" value="MUREIN DD-ENDOPEPTIDASE MEPH-RELATED"/>
    <property type="match status" value="1"/>
</dbReference>
<keyword evidence="3 7" id="KW-0732">Signal</keyword>
<dbReference type="PANTHER" id="PTHR47053:SF1">
    <property type="entry name" value="MUREIN DD-ENDOPEPTIDASE MEPH-RELATED"/>
    <property type="match status" value="1"/>
</dbReference>
<organism evidence="9 10">
    <name type="scientific">Liquorilactobacillus oeni DSM 19972</name>
    <dbReference type="NCBI Taxonomy" id="1423777"/>
    <lineage>
        <taxon>Bacteria</taxon>
        <taxon>Bacillati</taxon>
        <taxon>Bacillota</taxon>
        <taxon>Bacilli</taxon>
        <taxon>Lactobacillales</taxon>
        <taxon>Lactobacillaceae</taxon>
        <taxon>Liquorilactobacillus</taxon>
    </lineage>
</organism>
<evidence type="ECO:0000256" key="7">
    <source>
        <dbReference type="SAM" id="SignalP"/>
    </source>
</evidence>
<proteinExistence type="inferred from homology"/>
<keyword evidence="4" id="KW-0378">Hydrolase</keyword>
<comment type="caution">
    <text evidence="9">The sequence shown here is derived from an EMBL/GenBank/DDBJ whole genome shotgun (WGS) entry which is preliminary data.</text>
</comment>
<sequence>MKRQVISKMMVAAAVFTAILGGGSYVFASDTEHKLDEVNANIAQKQSLVNEGQKKLSKLQDQQFNDEAEIKALTKNINARKANLSDQARSAQVNDTGSLIEFVTNSKNVSDALGRIATVATMVNANNQTLSDQKKDKLKVAADKQKIDLATEQQKKLNEQLRNDMADLAVQKVELKVKKAKEDADKKKAEEVLVATKQAAETAKKAKDEATAAQALATANKAAAADTKNMVNNDSGNATSKSNNNTNTVANNTNAAVQTVAVKSTNTVSTPKTNMDTSSVVGAALSLTRMGIPYVWGGESLSGMDCSGLTAYVYSQFGVSLPHNTVAQEGYVTYESVSQAQPGDLLFWGSKGGSYHVAIYIGGGQFVHAPTEGKNVSVGSIGTFAPSFAGHIK</sequence>
<evidence type="ECO:0000313" key="10">
    <source>
        <dbReference type="Proteomes" id="UP000051686"/>
    </source>
</evidence>
<accession>A0A0R1M9T6</accession>
<dbReference type="InterPro" id="IPR038765">
    <property type="entry name" value="Papain-like_cys_pep_sf"/>
</dbReference>
<dbReference type="InterPro" id="IPR051202">
    <property type="entry name" value="Peptidase_C40"/>
</dbReference>
<keyword evidence="2" id="KW-0645">Protease</keyword>
<name>A0A0R1M9T6_9LACO</name>
<dbReference type="PATRIC" id="fig|1423777.3.peg.2090"/>
<evidence type="ECO:0000256" key="3">
    <source>
        <dbReference type="ARBA" id="ARBA00022729"/>
    </source>
</evidence>
<reference evidence="9 10" key="1">
    <citation type="journal article" date="2015" name="Genome Announc.">
        <title>Expanding the biotechnology potential of lactobacilli through comparative genomics of 213 strains and associated genera.</title>
        <authorList>
            <person name="Sun Z."/>
            <person name="Harris H.M."/>
            <person name="McCann A."/>
            <person name="Guo C."/>
            <person name="Argimon S."/>
            <person name="Zhang W."/>
            <person name="Yang X."/>
            <person name="Jeffery I.B."/>
            <person name="Cooney J.C."/>
            <person name="Kagawa T.F."/>
            <person name="Liu W."/>
            <person name="Song Y."/>
            <person name="Salvetti E."/>
            <person name="Wrobel A."/>
            <person name="Rasinkangas P."/>
            <person name="Parkhill J."/>
            <person name="Rea M.C."/>
            <person name="O'Sullivan O."/>
            <person name="Ritari J."/>
            <person name="Douillard F.P."/>
            <person name="Paul Ross R."/>
            <person name="Yang R."/>
            <person name="Briner A.E."/>
            <person name="Felis G.E."/>
            <person name="de Vos W.M."/>
            <person name="Barrangou R."/>
            <person name="Klaenhammer T.R."/>
            <person name="Caufield P.W."/>
            <person name="Cui Y."/>
            <person name="Zhang H."/>
            <person name="O'Toole P.W."/>
        </authorList>
    </citation>
    <scope>NUCLEOTIDE SEQUENCE [LARGE SCALE GENOMIC DNA]</scope>
    <source>
        <strain evidence="9 10">DSM 19972</strain>
    </source>
</reference>
<dbReference type="OrthoDB" id="1654978at2"/>
<dbReference type="GO" id="GO:0008234">
    <property type="term" value="F:cysteine-type peptidase activity"/>
    <property type="evidence" value="ECO:0007669"/>
    <property type="project" value="UniProtKB-KW"/>
</dbReference>
<evidence type="ECO:0000256" key="6">
    <source>
        <dbReference type="SAM" id="Coils"/>
    </source>
</evidence>
<evidence type="ECO:0000256" key="4">
    <source>
        <dbReference type="ARBA" id="ARBA00022801"/>
    </source>
</evidence>
<dbReference type="AlphaFoldDB" id="A0A0R1M9T6"/>
<feature type="signal peptide" evidence="7">
    <location>
        <begin position="1"/>
        <end position="28"/>
    </location>
</feature>